<proteinExistence type="inferred from homology"/>
<dbReference type="InterPro" id="IPR008962">
    <property type="entry name" value="PapD-like_sf"/>
</dbReference>
<evidence type="ECO:0000313" key="6">
    <source>
        <dbReference type="Proteomes" id="UP000655225"/>
    </source>
</evidence>
<dbReference type="Pfam" id="PF00635">
    <property type="entry name" value="Motile_Sperm"/>
    <property type="match status" value="1"/>
</dbReference>
<dbReference type="GO" id="GO:0005886">
    <property type="term" value="C:plasma membrane"/>
    <property type="evidence" value="ECO:0007669"/>
    <property type="project" value="TreeGrafter"/>
</dbReference>
<evidence type="ECO:0000256" key="1">
    <source>
        <dbReference type="ARBA" id="ARBA00008932"/>
    </source>
</evidence>
<dbReference type="Gene3D" id="2.60.40.10">
    <property type="entry name" value="Immunoglobulins"/>
    <property type="match status" value="1"/>
</dbReference>
<name>A0A834ZWT9_TETSI</name>
<keyword evidence="6" id="KW-1185">Reference proteome</keyword>
<evidence type="ECO:0000256" key="2">
    <source>
        <dbReference type="SAM" id="MobiDB-lite"/>
    </source>
</evidence>
<feature type="domain" description="MSP" evidence="4">
    <location>
        <begin position="114"/>
        <end position="236"/>
    </location>
</feature>
<dbReference type="PANTHER" id="PTHR10809:SF160">
    <property type="entry name" value="VESICLE-ASSOCIATED PROTEIN 1-3"/>
    <property type="match status" value="1"/>
</dbReference>
<evidence type="ECO:0000313" key="5">
    <source>
        <dbReference type="EMBL" id="KAF8413005.1"/>
    </source>
</evidence>
<dbReference type="InterPro" id="IPR016763">
    <property type="entry name" value="VAP"/>
</dbReference>
<organism evidence="5 6">
    <name type="scientific">Tetracentron sinense</name>
    <name type="common">Spur-leaf</name>
    <dbReference type="NCBI Taxonomy" id="13715"/>
    <lineage>
        <taxon>Eukaryota</taxon>
        <taxon>Viridiplantae</taxon>
        <taxon>Streptophyta</taxon>
        <taxon>Embryophyta</taxon>
        <taxon>Tracheophyta</taxon>
        <taxon>Spermatophyta</taxon>
        <taxon>Magnoliopsida</taxon>
        <taxon>Trochodendrales</taxon>
        <taxon>Trochodendraceae</taxon>
        <taxon>Tetracentron</taxon>
    </lineage>
</organism>
<evidence type="ECO:0000256" key="3">
    <source>
        <dbReference type="SAM" id="Phobius"/>
    </source>
</evidence>
<dbReference type="InterPro" id="IPR000535">
    <property type="entry name" value="MSP_dom"/>
</dbReference>
<dbReference type="GO" id="GO:0061817">
    <property type="term" value="P:endoplasmic reticulum-plasma membrane tethering"/>
    <property type="evidence" value="ECO:0007669"/>
    <property type="project" value="TreeGrafter"/>
</dbReference>
<dbReference type="PANTHER" id="PTHR10809">
    <property type="entry name" value="VESICLE-ASSOCIATED MEMBRANE PROTEIN-ASSOCIATED PROTEIN"/>
    <property type="match status" value="1"/>
</dbReference>
<dbReference type="Pfam" id="PF05904">
    <property type="entry name" value="DUF863"/>
    <property type="match status" value="1"/>
</dbReference>
<dbReference type="GO" id="GO:0005789">
    <property type="term" value="C:endoplasmic reticulum membrane"/>
    <property type="evidence" value="ECO:0007669"/>
    <property type="project" value="InterPro"/>
</dbReference>
<dbReference type="InterPro" id="IPR013783">
    <property type="entry name" value="Ig-like_fold"/>
</dbReference>
<dbReference type="EMBL" id="JABCRI010000001">
    <property type="protein sequence ID" value="KAF8413005.1"/>
    <property type="molecule type" value="Genomic_DNA"/>
</dbReference>
<comment type="similarity">
    <text evidence="1">Belongs to the VAMP-associated protein (VAP) (TC 9.B.17) family.</text>
</comment>
<dbReference type="FunFam" id="2.60.40.10:FF:000813">
    <property type="entry name" value="Vesicle-associated protein 1-1"/>
    <property type="match status" value="1"/>
</dbReference>
<dbReference type="Proteomes" id="UP000655225">
    <property type="component" value="Unassembled WGS sequence"/>
</dbReference>
<keyword evidence="3" id="KW-0812">Transmembrane</keyword>
<feature type="transmembrane region" description="Helical" evidence="3">
    <location>
        <begin position="294"/>
        <end position="313"/>
    </location>
</feature>
<sequence>MTLHLTGSNELENGESKQSQYSSDSFESITLRLTESSANDYSVSSRQVEVNETDKKGCPYKLRRGRRPKDFQREILPGLTSLSRHDICEDINSIGEIVNLKELRKNRSRKVGGGNWCSPVRSRRSRSIELQKQSSCSLQLTNKTDQYVAFKVKTTNPKNYCVRPNTGIVLPGTTCDVTVTMQAQKEAPPDMQCKDKFLLQSVAAHSGATTEDITPEMFNKEVGKTIEEFKFRVVYIPANPPLPGPEGSEEGSSPNGNQNTVLFDAVTRSVEEPKEKSSEELMRKEISKSRARDFSFLFVVWIGLLGILVGYFMNKT</sequence>
<protein>
    <recommendedName>
        <fullName evidence="4">MSP domain-containing protein</fullName>
    </recommendedName>
</protein>
<reference evidence="5 6" key="1">
    <citation type="submission" date="2020-04" db="EMBL/GenBank/DDBJ databases">
        <title>Plant Genome Project.</title>
        <authorList>
            <person name="Zhang R.-G."/>
        </authorList>
    </citation>
    <scope>NUCLEOTIDE SEQUENCE [LARGE SCALE GENOMIC DNA]</scope>
    <source>
        <strain evidence="5">YNK0</strain>
        <tissue evidence="5">Leaf</tissue>
    </source>
</reference>
<dbReference type="SUPFAM" id="SSF49354">
    <property type="entry name" value="PapD-like"/>
    <property type="match status" value="1"/>
</dbReference>
<dbReference type="AlphaFoldDB" id="A0A834ZWT9"/>
<comment type="caution">
    <text evidence="5">The sequence shown here is derived from an EMBL/GenBank/DDBJ whole genome shotgun (WGS) entry which is preliminary data.</text>
</comment>
<dbReference type="OrthoDB" id="786875at2759"/>
<keyword evidence="3" id="KW-1133">Transmembrane helix</keyword>
<accession>A0A834ZWT9</accession>
<dbReference type="GO" id="GO:0090158">
    <property type="term" value="P:endoplasmic reticulum membrane organization"/>
    <property type="evidence" value="ECO:0007669"/>
    <property type="project" value="TreeGrafter"/>
</dbReference>
<gene>
    <name evidence="5" type="ORF">HHK36_000977</name>
</gene>
<keyword evidence="3" id="KW-0472">Membrane</keyword>
<feature type="region of interest" description="Disordered" evidence="2">
    <location>
        <begin position="240"/>
        <end position="259"/>
    </location>
</feature>
<dbReference type="InterPro" id="IPR008581">
    <property type="entry name" value="DUF863_pln"/>
</dbReference>
<dbReference type="PROSITE" id="PS50202">
    <property type="entry name" value="MSP"/>
    <property type="match status" value="1"/>
</dbReference>
<feature type="region of interest" description="Disordered" evidence="2">
    <location>
        <begin position="1"/>
        <end position="23"/>
    </location>
</feature>
<evidence type="ECO:0000259" key="4">
    <source>
        <dbReference type="PROSITE" id="PS50202"/>
    </source>
</evidence>